<evidence type="ECO:0000256" key="3">
    <source>
        <dbReference type="ARBA" id="ARBA00022475"/>
    </source>
</evidence>
<keyword evidence="2 9" id="KW-0813">Transport</keyword>
<comment type="similarity">
    <text evidence="9">Belongs to the SecD/SecF family. SecD subfamily.</text>
</comment>
<keyword evidence="3 9" id="KW-1003">Cell membrane</keyword>
<dbReference type="PANTHER" id="PTHR30081">
    <property type="entry name" value="PROTEIN-EXPORT MEMBRANE PROTEIN SEC"/>
    <property type="match status" value="1"/>
</dbReference>
<dbReference type="NCBIfam" id="TIGR00916">
    <property type="entry name" value="2A0604s01"/>
    <property type="match status" value="1"/>
</dbReference>
<feature type="transmembrane region" description="Helical" evidence="9">
    <location>
        <begin position="263"/>
        <end position="281"/>
    </location>
</feature>
<dbReference type="InterPro" id="IPR048634">
    <property type="entry name" value="SecD_SecF_C"/>
</dbReference>
<evidence type="ECO:0000256" key="1">
    <source>
        <dbReference type="ARBA" id="ARBA00004651"/>
    </source>
</evidence>
<dbReference type="InterPro" id="IPR022813">
    <property type="entry name" value="SecD/SecF_arch_bac"/>
</dbReference>
<dbReference type="InterPro" id="IPR005791">
    <property type="entry name" value="SecD"/>
</dbReference>
<dbReference type="GO" id="GO:0005886">
    <property type="term" value="C:plasma membrane"/>
    <property type="evidence" value="ECO:0007669"/>
    <property type="project" value="UniProtKB-SubCell"/>
</dbReference>
<dbReference type="SUPFAM" id="SSF82866">
    <property type="entry name" value="Multidrug efflux transporter AcrB transmembrane domain"/>
    <property type="match status" value="1"/>
</dbReference>
<comment type="function">
    <text evidence="9">Part of the Sec protein translocase complex. Interacts with the SecYEG preprotein conducting channel. SecDF uses the proton motive force (PMF) to complete protein translocation after the ATP-dependent function of SecA.</text>
</comment>
<evidence type="ECO:0000313" key="13">
    <source>
        <dbReference type="Proteomes" id="UP001208131"/>
    </source>
</evidence>
<dbReference type="Gene3D" id="3.30.70.3400">
    <property type="match status" value="1"/>
</dbReference>
<feature type="transmembrane region" description="Helical" evidence="9">
    <location>
        <begin position="288"/>
        <end position="309"/>
    </location>
</feature>
<evidence type="ECO:0000256" key="8">
    <source>
        <dbReference type="ARBA" id="ARBA00023136"/>
    </source>
</evidence>
<evidence type="ECO:0000256" key="2">
    <source>
        <dbReference type="ARBA" id="ARBA00022448"/>
    </source>
</evidence>
<dbReference type="EMBL" id="JAOQJZ010000007">
    <property type="protein sequence ID" value="MCU6705962.1"/>
    <property type="molecule type" value="Genomic_DNA"/>
</dbReference>
<proteinExistence type="inferred from homology"/>
<organism evidence="12 13">
    <name type="scientific">Hominimerdicola aceti</name>
    <dbReference type="NCBI Taxonomy" id="2981726"/>
    <lineage>
        <taxon>Bacteria</taxon>
        <taxon>Bacillati</taxon>
        <taxon>Bacillota</taxon>
        <taxon>Clostridia</taxon>
        <taxon>Eubacteriales</taxon>
        <taxon>Oscillospiraceae</taxon>
        <taxon>Hominimerdicola</taxon>
    </lineage>
</organism>
<keyword evidence="13" id="KW-1185">Reference proteome</keyword>
<evidence type="ECO:0000256" key="6">
    <source>
        <dbReference type="ARBA" id="ARBA00022989"/>
    </source>
</evidence>
<keyword evidence="8 9" id="KW-0472">Membrane</keyword>
<dbReference type="GO" id="GO:0006605">
    <property type="term" value="P:protein targeting"/>
    <property type="evidence" value="ECO:0007669"/>
    <property type="project" value="UniProtKB-UniRule"/>
</dbReference>
<comment type="subcellular location">
    <subcellularLocation>
        <location evidence="1 9">Cell membrane</location>
        <topology evidence="1 9">Multi-pass membrane protein</topology>
    </subcellularLocation>
</comment>
<dbReference type="InterPro" id="IPR054384">
    <property type="entry name" value="SecDF_P1_head"/>
</dbReference>
<feature type="transmembrane region" description="Helical" evidence="9">
    <location>
        <begin position="417"/>
        <end position="438"/>
    </location>
</feature>
<evidence type="ECO:0000259" key="11">
    <source>
        <dbReference type="Pfam" id="PF22599"/>
    </source>
</evidence>
<feature type="domain" description="Protein export membrane protein SecD/SecF C-terminal" evidence="10">
    <location>
        <begin position="243"/>
        <end position="384"/>
    </location>
</feature>
<protein>
    <recommendedName>
        <fullName evidence="9">Protein translocase subunit SecD</fullName>
    </recommendedName>
</protein>
<dbReference type="Gene3D" id="1.20.1640.10">
    <property type="entry name" value="Multidrug efflux transporter AcrB transmembrane domain"/>
    <property type="match status" value="1"/>
</dbReference>
<dbReference type="Pfam" id="PF02355">
    <property type="entry name" value="SecD_SecF_C"/>
    <property type="match status" value="1"/>
</dbReference>
<dbReference type="Gene3D" id="3.30.1360.200">
    <property type="match status" value="1"/>
</dbReference>
<keyword evidence="7 9" id="KW-0811">Translocation</keyword>
<evidence type="ECO:0000256" key="5">
    <source>
        <dbReference type="ARBA" id="ARBA00022927"/>
    </source>
</evidence>
<comment type="caution">
    <text evidence="9">Lacks conserved residue(s) required for the propagation of feature annotation.</text>
</comment>
<keyword evidence="6 9" id="KW-1133">Transmembrane helix</keyword>
<evidence type="ECO:0000259" key="10">
    <source>
        <dbReference type="Pfam" id="PF02355"/>
    </source>
</evidence>
<feature type="transmembrane region" description="Helical" evidence="9">
    <location>
        <begin position="315"/>
        <end position="338"/>
    </location>
</feature>
<name>A0AAE3IK81_9FIRM</name>
<evidence type="ECO:0000256" key="9">
    <source>
        <dbReference type="HAMAP-Rule" id="MF_01463"/>
    </source>
</evidence>
<dbReference type="PANTHER" id="PTHR30081:SF1">
    <property type="entry name" value="PROTEIN TRANSLOCASE SUBUNIT SECD"/>
    <property type="match status" value="1"/>
</dbReference>
<feature type="transmembrane region" description="Helical" evidence="9">
    <location>
        <begin position="367"/>
        <end position="387"/>
    </location>
</feature>
<dbReference type="RefSeq" id="WP_267301152.1">
    <property type="nucleotide sequence ID" value="NZ_JAOQJZ010000007.1"/>
</dbReference>
<dbReference type="Proteomes" id="UP001208131">
    <property type="component" value="Unassembled WGS sequence"/>
</dbReference>
<keyword evidence="5 9" id="KW-0653">Protein transport</keyword>
<dbReference type="AlphaFoldDB" id="A0AAE3IK81"/>
<dbReference type="GO" id="GO:0015450">
    <property type="term" value="F:protein-transporting ATPase activity"/>
    <property type="evidence" value="ECO:0007669"/>
    <property type="project" value="InterPro"/>
</dbReference>
<feature type="domain" description="SecDF P1 head subdomain" evidence="11">
    <location>
        <begin position="141"/>
        <end position="241"/>
    </location>
</feature>
<reference evidence="12 13" key="1">
    <citation type="journal article" date="2021" name="ISME Commun">
        <title>Automated analysis of genomic sequences facilitates high-throughput and comprehensive description of bacteria.</title>
        <authorList>
            <person name="Hitch T.C.A."/>
        </authorList>
    </citation>
    <scope>NUCLEOTIDE SEQUENCE [LARGE SCALE GENOMIC DNA]</scope>
    <source>
        <strain evidence="12 13">Sanger_31</strain>
    </source>
</reference>
<comment type="subunit">
    <text evidence="9">Forms a complex with SecF. Part of the essential Sec protein translocation apparatus which comprises SecA, SecYEG and auxiliary proteins SecDF. Other proteins may also be involved.</text>
</comment>
<dbReference type="HAMAP" id="MF_01463_B">
    <property type="entry name" value="SecD_B"/>
    <property type="match status" value="1"/>
</dbReference>
<dbReference type="GO" id="GO:0043952">
    <property type="term" value="P:protein transport by the Sec complex"/>
    <property type="evidence" value="ECO:0007669"/>
    <property type="project" value="UniProtKB-UniRule"/>
</dbReference>
<dbReference type="InterPro" id="IPR055344">
    <property type="entry name" value="SecD_SecF_C_bact"/>
</dbReference>
<evidence type="ECO:0000256" key="4">
    <source>
        <dbReference type="ARBA" id="ARBA00022692"/>
    </source>
</evidence>
<accession>A0AAE3IK81</accession>
<dbReference type="Pfam" id="PF22599">
    <property type="entry name" value="SecDF_P1_head"/>
    <property type="match status" value="1"/>
</dbReference>
<evidence type="ECO:0000313" key="12">
    <source>
        <dbReference type="EMBL" id="MCU6705962.1"/>
    </source>
</evidence>
<gene>
    <name evidence="9" type="primary">secD</name>
    <name evidence="12" type="ORF">OCV57_08485</name>
</gene>
<sequence>MRKVKKPVFFIVLLCIIAFGYLTYAGIHTQYGDIKTSYIKGVEDIRWGIDIQGGVNATFEPADNYDATKEEMDAAKAVIEQRLVSLNITDSEVYVDYKKNKVMVSFPWQANEESFDPEAAVSELGETAKLVFRKGKEEKGEQVLTGNDVKKAEVRQTQDETTGNIKYVVSLTLNNSGKKAFADATTELAGKGFISIWMDDKCISAPSVNSAITDGECVIEGKFTYDSAKALADKINAGSIPFDLKTTSTNIISPTLGEGAKNAMVLAGIIAFIVIAAYIIVIYKLPGFVASIALIGQVIGSIACITGFFGNIDSFTLTIPGIAGIILSIGMGVDANVITAERIKEELNNGKTLNGAIELGYKRAWSAVFDGNITVVFVAIILMGAFGPTDSVFGTLLSPVFSVFGASTAGTIYSLGYTLLVGILLNFVFGIFCSRLMLSSLSKFKCFKKRKLYGGAEINE</sequence>
<comment type="caution">
    <text evidence="12">The sequence shown here is derived from an EMBL/GenBank/DDBJ whole genome shotgun (WGS) entry which is preliminary data.</text>
</comment>
<evidence type="ECO:0000256" key="7">
    <source>
        <dbReference type="ARBA" id="ARBA00023010"/>
    </source>
</evidence>
<dbReference type="GO" id="GO:0065002">
    <property type="term" value="P:intracellular protein transmembrane transport"/>
    <property type="evidence" value="ECO:0007669"/>
    <property type="project" value="UniProtKB-UniRule"/>
</dbReference>
<keyword evidence="4 9" id="KW-0812">Transmembrane</keyword>